<dbReference type="InterPro" id="IPR004628">
    <property type="entry name" value="Man_deHydtase"/>
</dbReference>
<keyword evidence="7 9" id="KW-0464">Manganese</keyword>
<evidence type="ECO:0000313" key="10">
    <source>
        <dbReference type="EMBL" id="MDJ1479472.1"/>
    </source>
</evidence>
<accession>A0AAE3QHH2</accession>
<reference evidence="10" key="1">
    <citation type="submission" date="2023-05" db="EMBL/GenBank/DDBJ databases">
        <authorList>
            <person name="Zhang X."/>
        </authorList>
    </citation>
    <scope>NUCLEOTIDE SEQUENCE</scope>
    <source>
        <strain evidence="10">YF14B1</strain>
    </source>
</reference>
<keyword evidence="6 9" id="KW-0408">Iron</keyword>
<dbReference type="NCBIfam" id="TIGR00695">
    <property type="entry name" value="uxuA"/>
    <property type="match status" value="1"/>
</dbReference>
<dbReference type="Pfam" id="PF03786">
    <property type="entry name" value="UxuA"/>
    <property type="match status" value="1"/>
</dbReference>
<evidence type="ECO:0000256" key="4">
    <source>
        <dbReference type="ARBA" id="ARBA00007389"/>
    </source>
</evidence>
<dbReference type="Gene3D" id="3.20.20.150">
    <property type="entry name" value="Divalent-metal-dependent TIM barrel enzymes"/>
    <property type="match status" value="1"/>
</dbReference>
<dbReference type="PANTHER" id="PTHR30387:SF2">
    <property type="entry name" value="MANNONATE DEHYDRATASE"/>
    <property type="match status" value="1"/>
</dbReference>
<comment type="function">
    <text evidence="2 9">Catalyzes the dehydration of D-mannonate.</text>
</comment>
<dbReference type="GO" id="GO:0042840">
    <property type="term" value="P:D-glucuronate catabolic process"/>
    <property type="evidence" value="ECO:0007669"/>
    <property type="project" value="TreeGrafter"/>
</dbReference>
<comment type="catalytic activity">
    <reaction evidence="1 9">
        <text>D-mannonate = 2-dehydro-3-deoxy-D-gluconate + H2O</text>
        <dbReference type="Rhea" id="RHEA:20097"/>
        <dbReference type="ChEBI" id="CHEBI:15377"/>
        <dbReference type="ChEBI" id="CHEBI:17767"/>
        <dbReference type="ChEBI" id="CHEBI:57990"/>
        <dbReference type="EC" id="4.2.1.8"/>
    </reaction>
</comment>
<dbReference type="PANTHER" id="PTHR30387">
    <property type="entry name" value="MANNONATE DEHYDRATASE"/>
    <property type="match status" value="1"/>
</dbReference>
<evidence type="ECO:0000256" key="8">
    <source>
        <dbReference type="ARBA" id="ARBA00023239"/>
    </source>
</evidence>
<dbReference type="AlphaFoldDB" id="A0AAE3QHH2"/>
<evidence type="ECO:0000256" key="7">
    <source>
        <dbReference type="ARBA" id="ARBA00023211"/>
    </source>
</evidence>
<dbReference type="SUPFAM" id="SSF51658">
    <property type="entry name" value="Xylose isomerase-like"/>
    <property type="match status" value="1"/>
</dbReference>
<dbReference type="Proteomes" id="UP001241110">
    <property type="component" value="Unassembled WGS sequence"/>
</dbReference>
<evidence type="ECO:0000256" key="5">
    <source>
        <dbReference type="ARBA" id="ARBA00012927"/>
    </source>
</evidence>
<comment type="cofactor">
    <cofactor evidence="9">
        <name>Fe(2+)</name>
        <dbReference type="ChEBI" id="CHEBI:29033"/>
    </cofactor>
    <cofactor evidence="9">
        <name>Mn(2+)</name>
        <dbReference type="ChEBI" id="CHEBI:29035"/>
    </cofactor>
</comment>
<proteinExistence type="inferred from homology"/>
<dbReference type="PIRSF" id="PIRSF016049">
    <property type="entry name" value="Man_dehyd"/>
    <property type="match status" value="1"/>
</dbReference>
<comment type="pathway">
    <text evidence="3 9">Carbohydrate metabolism; pentose and glucuronate interconversion.</text>
</comment>
<dbReference type="EC" id="4.2.1.8" evidence="5 9"/>
<evidence type="ECO:0000256" key="6">
    <source>
        <dbReference type="ARBA" id="ARBA00023004"/>
    </source>
</evidence>
<protein>
    <recommendedName>
        <fullName evidence="5 9">Mannonate dehydratase</fullName>
        <ecNumber evidence="5 9">4.2.1.8</ecNumber>
    </recommendedName>
    <alternativeName>
        <fullName evidence="9">D-mannonate hydro-lyase</fullName>
    </alternativeName>
</protein>
<dbReference type="GO" id="GO:0030145">
    <property type="term" value="F:manganese ion binding"/>
    <property type="evidence" value="ECO:0007669"/>
    <property type="project" value="TreeGrafter"/>
</dbReference>
<dbReference type="EMBL" id="JASJOS010000001">
    <property type="protein sequence ID" value="MDJ1479472.1"/>
    <property type="molecule type" value="Genomic_DNA"/>
</dbReference>
<comment type="caution">
    <text evidence="10">The sequence shown here is derived from an EMBL/GenBank/DDBJ whole genome shotgun (WGS) entry which is preliminary data.</text>
</comment>
<evidence type="ECO:0000256" key="3">
    <source>
        <dbReference type="ARBA" id="ARBA00004892"/>
    </source>
</evidence>
<gene>
    <name evidence="9 10" type="primary">uxuA</name>
    <name evidence="10" type="ORF">QNI16_03180</name>
</gene>
<name>A0AAE3QHH2_9BACT</name>
<comment type="similarity">
    <text evidence="4 9">Belongs to the mannonate dehydratase family.</text>
</comment>
<dbReference type="InterPro" id="IPR036237">
    <property type="entry name" value="Xyl_isomerase-like_sf"/>
</dbReference>
<dbReference type="GO" id="GO:0008927">
    <property type="term" value="F:mannonate dehydratase activity"/>
    <property type="evidence" value="ECO:0007669"/>
    <property type="project" value="UniProtKB-UniRule"/>
</dbReference>
<keyword evidence="8 9" id="KW-0456">Lyase</keyword>
<evidence type="ECO:0000313" key="11">
    <source>
        <dbReference type="Proteomes" id="UP001241110"/>
    </source>
</evidence>
<evidence type="ECO:0000256" key="2">
    <source>
        <dbReference type="ARBA" id="ARBA00002713"/>
    </source>
</evidence>
<sequence length="388" mass="44309">MRMRQTWRWFGPNDPVSLQDVCQTGAQGIVTALHHIPHGEVWTVDEIKKRQEEIQAGGLSWDVVESVTIHESIKTRTGNYQQYIDLYKQSLRNLGECGLKIVTYNFMPVNDWTRTDLDYTMPDKSKALYFNWFDLAVFDIHLLKRKNASDSYPEAVVQEAEKRFKQYTSTQLEQLAGIVMFGIPGEKKQTLDQMRAKLDWYKDIDHAALRENLKYFLQEVAPVAEEVGIKLAIHPDDPPFDILGLPRIVSRADDLEYILSAVPDKSNGICFCTGSLGANPQNNLPEMAKKVGTRIHFVHLRNVTKDEYGNFYEDDHLGGDVDMYAVMKEILTIQQQVAEPIPFRPDHGHQMMDDMAKVTNPGYSCIGRMRGLAELRGLELGICRAEGW</sequence>
<organism evidence="10 11">
    <name type="scientific">Xanthocytophaga flava</name>
    <dbReference type="NCBI Taxonomy" id="3048013"/>
    <lineage>
        <taxon>Bacteria</taxon>
        <taxon>Pseudomonadati</taxon>
        <taxon>Bacteroidota</taxon>
        <taxon>Cytophagia</taxon>
        <taxon>Cytophagales</taxon>
        <taxon>Rhodocytophagaceae</taxon>
        <taxon>Xanthocytophaga</taxon>
    </lineage>
</organism>
<evidence type="ECO:0000256" key="9">
    <source>
        <dbReference type="HAMAP-Rule" id="MF_00106"/>
    </source>
</evidence>
<dbReference type="NCBIfam" id="NF003027">
    <property type="entry name" value="PRK03906.1"/>
    <property type="match status" value="1"/>
</dbReference>
<dbReference type="HAMAP" id="MF_00106">
    <property type="entry name" value="UxuA"/>
    <property type="match status" value="1"/>
</dbReference>
<evidence type="ECO:0000256" key="1">
    <source>
        <dbReference type="ARBA" id="ARBA00001794"/>
    </source>
</evidence>
<dbReference type="GO" id="GO:0008198">
    <property type="term" value="F:ferrous iron binding"/>
    <property type="evidence" value="ECO:0007669"/>
    <property type="project" value="TreeGrafter"/>
</dbReference>